<dbReference type="EMBL" id="JARJCM010000808">
    <property type="protein sequence ID" value="KAJ7015871.1"/>
    <property type="molecule type" value="Genomic_DNA"/>
</dbReference>
<reference evidence="1" key="1">
    <citation type="submission" date="2023-03" db="EMBL/GenBank/DDBJ databases">
        <title>Massive genome expansion in bonnet fungi (Mycena s.s.) driven by repeated elements and novel gene families across ecological guilds.</title>
        <authorList>
            <consortium name="Lawrence Berkeley National Laboratory"/>
            <person name="Harder C.B."/>
            <person name="Miyauchi S."/>
            <person name="Viragh M."/>
            <person name="Kuo A."/>
            <person name="Thoen E."/>
            <person name="Andreopoulos B."/>
            <person name="Lu D."/>
            <person name="Skrede I."/>
            <person name="Drula E."/>
            <person name="Henrissat B."/>
            <person name="Morin E."/>
            <person name="Kohler A."/>
            <person name="Barry K."/>
            <person name="LaButti K."/>
            <person name="Morin E."/>
            <person name="Salamov A."/>
            <person name="Lipzen A."/>
            <person name="Mereny Z."/>
            <person name="Hegedus B."/>
            <person name="Baldrian P."/>
            <person name="Stursova M."/>
            <person name="Weitz H."/>
            <person name="Taylor A."/>
            <person name="Grigoriev I.V."/>
            <person name="Nagy L.G."/>
            <person name="Martin F."/>
            <person name="Kauserud H."/>
        </authorList>
    </citation>
    <scope>NUCLEOTIDE SEQUENCE</scope>
    <source>
        <strain evidence="1">CBHHK200</strain>
    </source>
</reference>
<proteinExistence type="predicted"/>
<name>A0AAD6RVA8_9AGAR</name>
<keyword evidence="2" id="KW-1185">Reference proteome</keyword>
<organism evidence="1 2">
    <name type="scientific">Mycena alexandri</name>
    <dbReference type="NCBI Taxonomy" id="1745969"/>
    <lineage>
        <taxon>Eukaryota</taxon>
        <taxon>Fungi</taxon>
        <taxon>Dikarya</taxon>
        <taxon>Basidiomycota</taxon>
        <taxon>Agaricomycotina</taxon>
        <taxon>Agaricomycetes</taxon>
        <taxon>Agaricomycetidae</taxon>
        <taxon>Agaricales</taxon>
        <taxon>Marasmiineae</taxon>
        <taxon>Mycenaceae</taxon>
        <taxon>Mycena</taxon>
    </lineage>
</organism>
<gene>
    <name evidence="1" type="ORF">C8F04DRAFT_876197</name>
</gene>
<feature type="non-terminal residue" evidence="1">
    <location>
        <position position="354"/>
    </location>
</feature>
<feature type="non-terminal residue" evidence="1">
    <location>
        <position position="1"/>
    </location>
</feature>
<accession>A0AAD6RVA8</accession>
<evidence type="ECO:0000313" key="2">
    <source>
        <dbReference type="Proteomes" id="UP001218188"/>
    </source>
</evidence>
<sequence>FIELPITVNDLHSDKLLSDPDAVKETAREYWSTLYHHDKPPDIPKPWLTTKAVLDIKKRVHNDPFIWPRPASLSDFRAVLRKGTPRPAPGRDEWEKWLIKSLTDRALGIVLRLHNYIVMNAKFPGDLKDMTHTMFHKRGLRTDLSNWRGLLLSNFLANSPLAWLNFNLIPYIAKLRILPDTQVATQQGVQTRDLMSYLSGMKGFDHLLPQGFYDAISAYGLPTAIADLDRAAQSDTRCFIRTAHGTAEPITISGVTKQGGSLSPVKSTLTTSLGHHYLNDLLANDPDALIITSSKAQKADPHLPDDNLRTLVGMVEATDDSHLFSRSLPSLRRNVLAMERFQFAYGWTTNWLKS</sequence>
<protein>
    <submittedName>
        <fullName evidence="1">Uncharacterized protein</fullName>
    </submittedName>
</protein>
<comment type="caution">
    <text evidence="1">The sequence shown here is derived from an EMBL/GenBank/DDBJ whole genome shotgun (WGS) entry which is preliminary data.</text>
</comment>
<dbReference type="AlphaFoldDB" id="A0AAD6RVA8"/>
<evidence type="ECO:0000313" key="1">
    <source>
        <dbReference type="EMBL" id="KAJ7015871.1"/>
    </source>
</evidence>
<dbReference type="Proteomes" id="UP001218188">
    <property type="component" value="Unassembled WGS sequence"/>
</dbReference>